<dbReference type="InterPro" id="IPR032675">
    <property type="entry name" value="LRR_dom_sf"/>
</dbReference>
<dbReference type="InterPro" id="IPR001810">
    <property type="entry name" value="F-box_dom"/>
</dbReference>
<dbReference type="Proteomes" id="UP001274830">
    <property type="component" value="Unassembled WGS sequence"/>
</dbReference>
<evidence type="ECO:0000259" key="2">
    <source>
        <dbReference type="PROSITE" id="PS50181"/>
    </source>
</evidence>
<dbReference type="Pfam" id="PF12937">
    <property type="entry name" value="F-box-like"/>
    <property type="match status" value="1"/>
</dbReference>
<protein>
    <recommendedName>
        <fullName evidence="2">F-box domain-containing protein</fullName>
    </recommendedName>
</protein>
<organism evidence="3 4">
    <name type="scientific">Recurvomyces mirabilis</name>
    <dbReference type="NCBI Taxonomy" id="574656"/>
    <lineage>
        <taxon>Eukaryota</taxon>
        <taxon>Fungi</taxon>
        <taxon>Dikarya</taxon>
        <taxon>Ascomycota</taxon>
        <taxon>Pezizomycotina</taxon>
        <taxon>Dothideomycetes</taxon>
        <taxon>Dothideomycetidae</taxon>
        <taxon>Mycosphaerellales</taxon>
        <taxon>Teratosphaeriaceae</taxon>
        <taxon>Recurvomyces</taxon>
    </lineage>
</organism>
<accession>A0AAE1C1N4</accession>
<name>A0AAE1C1N4_9PEZI</name>
<comment type="caution">
    <text evidence="3">The sequence shown here is derived from an EMBL/GenBank/DDBJ whole genome shotgun (WGS) entry which is preliminary data.</text>
</comment>
<proteinExistence type="predicted"/>
<feature type="compositionally biased region" description="Acidic residues" evidence="1">
    <location>
        <begin position="494"/>
        <end position="514"/>
    </location>
</feature>
<dbReference type="EMBL" id="JAUTXT010000017">
    <property type="protein sequence ID" value="KAK3674922.1"/>
    <property type="molecule type" value="Genomic_DNA"/>
</dbReference>
<feature type="compositionally biased region" description="Basic and acidic residues" evidence="1">
    <location>
        <begin position="476"/>
        <end position="493"/>
    </location>
</feature>
<evidence type="ECO:0000256" key="1">
    <source>
        <dbReference type="SAM" id="MobiDB-lite"/>
    </source>
</evidence>
<evidence type="ECO:0000313" key="4">
    <source>
        <dbReference type="Proteomes" id="UP001274830"/>
    </source>
</evidence>
<gene>
    <name evidence="3" type="ORF">LTR78_005266</name>
</gene>
<evidence type="ECO:0000313" key="3">
    <source>
        <dbReference type="EMBL" id="KAK3674922.1"/>
    </source>
</evidence>
<feature type="domain" description="F-box" evidence="2">
    <location>
        <begin position="1"/>
        <end position="52"/>
    </location>
</feature>
<feature type="region of interest" description="Disordered" evidence="1">
    <location>
        <begin position="476"/>
        <end position="520"/>
    </location>
</feature>
<dbReference type="Gene3D" id="3.80.10.10">
    <property type="entry name" value="Ribonuclease Inhibitor"/>
    <property type="match status" value="1"/>
</dbReference>
<dbReference type="PROSITE" id="PS50181">
    <property type="entry name" value="FBOX"/>
    <property type="match status" value="1"/>
</dbReference>
<keyword evidence="4" id="KW-1185">Reference proteome</keyword>
<sequence>MTLLDLPDELLICISEQLADSKEALRELILACRHFQAIVEPILYRDIFFRKPNVLARLVAALKAAPNRLNSIHKLDARCKFQETGRTSARRLEPLGTILNTACNINDLTVESPYCNNRDWQAATSFNGWDTTLHSWLWPILQSGKIASGRERAGLDAMLLPSGVSRDLLPGLKRLTLHLNGVERELWTVEHEDAFIFAHQTLEEIHVSSINIPEHAMNSIREGVRTPLKRLTLDEANVTMHGLRCMLAIPIALEYLYIGENRYSPEETAFPPDQEYNNLCRRSAAEVVEALRVQKTSLKTLIYRADDEGESAPLSSYQGPDFSEFIALKTISFTGDWGWMSTGLCRTATAPPGLQNLTLDEFPFLDVLESGNHSETEPPRPISNIADANTKLQTLTITSEHSGLGRLAAMTGERTAIKLAGEFLRRKDVALRLTRPASHQMFVPPYLYGEEPVADVLIYENNDVGFREEGGHIGIVDHDSDSDWTDDTDRMGYVDEEDWDDNEDDRDDDREDEMNWGTQT</sequence>
<reference evidence="3" key="1">
    <citation type="submission" date="2023-07" db="EMBL/GenBank/DDBJ databases">
        <title>Black Yeasts Isolated from many extreme environments.</title>
        <authorList>
            <person name="Coleine C."/>
            <person name="Stajich J.E."/>
            <person name="Selbmann L."/>
        </authorList>
    </citation>
    <scope>NUCLEOTIDE SEQUENCE</scope>
    <source>
        <strain evidence="3">CCFEE 5485</strain>
    </source>
</reference>
<dbReference type="SUPFAM" id="SSF52047">
    <property type="entry name" value="RNI-like"/>
    <property type="match status" value="1"/>
</dbReference>
<dbReference type="AlphaFoldDB" id="A0AAE1C1N4"/>